<dbReference type="AlphaFoldDB" id="A0A6A4JAT8"/>
<dbReference type="EMBL" id="WIXP02000004">
    <property type="protein sequence ID" value="KAF6212036.1"/>
    <property type="molecule type" value="Genomic_DNA"/>
</dbReference>
<reference evidence="1" key="1">
    <citation type="journal article" date="2021" name="Mol. Ecol. Resour.">
        <title>Apolygus lucorum genome provides insights into omnivorousness and mesophyll feeding.</title>
        <authorList>
            <person name="Liu Y."/>
            <person name="Liu H."/>
            <person name="Wang H."/>
            <person name="Huang T."/>
            <person name="Liu B."/>
            <person name="Yang B."/>
            <person name="Yin L."/>
            <person name="Li B."/>
            <person name="Zhang Y."/>
            <person name="Zhang S."/>
            <person name="Jiang F."/>
            <person name="Zhang X."/>
            <person name="Ren Y."/>
            <person name="Wang B."/>
            <person name="Wang S."/>
            <person name="Lu Y."/>
            <person name="Wu K."/>
            <person name="Fan W."/>
            <person name="Wang G."/>
        </authorList>
    </citation>
    <scope>NUCLEOTIDE SEQUENCE</scope>
    <source>
        <strain evidence="1">12Hb</strain>
    </source>
</reference>
<dbReference type="InterPro" id="IPR031311">
    <property type="entry name" value="CHIT_BIND_RR_consensus"/>
</dbReference>
<dbReference type="GO" id="GO:0031012">
    <property type="term" value="C:extracellular matrix"/>
    <property type="evidence" value="ECO:0007669"/>
    <property type="project" value="TreeGrafter"/>
</dbReference>
<dbReference type="PRINTS" id="PR00947">
    <property type="entry name" value="CUTICLE"/>
</dbReference>
<keyword evidence="2" id="KW-1185">Reference proteome</keyword>
<gene>
    <name evidence="1" type="ORF">GE061_012554</name>
</gene>
<evidence type="ECO:0008006" key="3">
    <source>
        <dbReference type="Google" id="ProtNLM"/>
    </source>
</evidence>
<organism evidence="1 2">
    <name type="scientific">Apolygus lucorum</name>
    <name type="common">Small green plant bug</name>
    <name type="synonym">Lygocoris lucorum</name>
    <dbReference type="NCBI Taxonomy" id="248454"/>
    <lineage>
        <taxon>Eukaryota</taxon>
        <taxon>Metazoa</taxon>
        <taxon>Ecdysozoa</taxon>
        <taxon>Arthropoda</taxon>
        <taxon>Hexapoda</taxon>
        <taxon>Insecta</taxon>
        <taxon>Pterygota</taxon>
        <taxon>Neoptera</taxon>
        <taxon>Paraneoptera</taxon>
        <taxon>Hemiptera</taxon>
        <taxon>Heteroptera</taxon>
        <taxon>Panheteroptera</taxon>
        <taxon>Cimicomorpha</taxon>
        <taxon>Miridae</taxon>
        <taxon>Mirini</taxon>
        <taxon>Apolygus</taxon>
    </lineage>
</organism>
<accession>A0A6A4JAT8</accession>
<protein>
    <recommendedName>
        <fullName evidence="3">Cuticle protein 19</fullName>
    </recommendedName>
</protein>
<dbReference type="PANTHER" id="PTHR12236">
    <property type="entry name" value="STRUCTURAL CONTITUENT OF CUTICLE"/>
    <property type="match status" value="1"/>
</dbReference>
<dbReference type="GO" id="GO:0042302">
    <property type="term" value="F:structural constituent of cuticle"/>
    <property type="evidence" value="ECO:0007669"/>
    <property type="project" value="UniProtKB-UniRule"/>
</dbReference>
<dbReference type="GO" id="GO:0005615">
    <property type="term" value="C:extracellular space"/>
    <property type="evidence" value="ECO:0007669"/>
    <property type="project" value="TreeGrafter"/>
</dbReference>
<sequence>MSYFPQIVILVALGACAAAAYENYDYQPPNGYGGAYDRTDEKRDFYAPPHYAYEYKVHDPHTGDIKSQGEERKGDVVKGYYTLRDADGTLREVHYSADKHRGFHAEVKRTGHGHHPHYGHQGTYSY</sequence>
<dbReference type="InterPro" id="IPR000618">
    <property type="entry name" value="Insect_cuticle"/>
</dbReference>
<comment type="caution">
    <text evidence="1">The sequence shown here is derived from an EMBL/GenBank/DDBJ whole genome shotgun (WGS) entry which is preliminary data.</text>
</comment>
<evidence type="ECO:0000313" key="2">
    <source>
        <dbReference type="Proteomes" id="UP000466442"/>
    </source>
</evidence>
<dbReference type="PANTHER" id="PTHR12236:SF95">
    <property type="entry name" value="CUTICULAR PROTEIN 76BD, ISOFORM C-RELATED"/>
    <property type="match status" value="1"/>
</dbReference>
<dbReference type="PROSITE" id="PS51155">
    <property type="entry name" value="CHIT_BIND_RR_2"/>
    <property type="match status" value="1"/>
</dbReference>
<evidence type="ECO:0000313" key="1">
    <source>
        <dbReference type="EMBL" id="KAF6212036.1"/>
    </source>
</evidence>
<dbReference type="InterPro" id="IPR051217">
    <property type="entry name" value="Insect_Cuticle_Struc_Prot"/>
</dbReference>
<dbReference type="PROSITE" id="PS00233">
    <property type="entry name" value="CHIT_BIND_RR_1"/>
    <property type="match status" value="1"/>
</dbReference>
<name>A0A6A4JAT8_APOLU</name>
<dbReference type="Proteomes" id="UP000466442">
    <property type="component" value="Unassembled WGS sequence"/>
</dbReference>
<dbReference type="Pfam" id="PF00379">
    <property type="entry name" value="Chitin_bind_4"/>
    <property type="match status" value="1"/>
</dbReference>
<proteinExistence type="predicted"/>
<dbReference type="OrthoDB" id="6427684at2759"/>